<dbReference type="CDD" id="cd07398">
    <property type="entry name" value="MPP_YbbF-LpxH"/>
    <property type="match status" value="1"/>
</dbReference>
<evidence type="ECO:0000256" key="6">
    <source>
        <dbReference type="ARBA" id="ARBA00023211"/>
    </source>
</evidence>
<dbReference type="GO" id="GO:0046872">
    <property type="term" value="F:metal ion binding"/>
    <property type="evidence" value="ECO:0007669"/>
    <property type="project" value="UniProtKB-KW"/>
</dbReference>
<feature type="domain" description="Calcineurin-like phosphoesterase" evidence="7">
    <location>
        <begin position="4"/>
        <end position="217"/>
    </location>
</feature>
<sequence>MYYFASDIHLGAGDEQSARAVERRFVAWLDAVSRDAEAIFLVGDIFDFWFEYRRVAPKGFVRTLGKLAELTDRGVRVVFFTGNHDMWVGDYLTRECGVKIHTSPQVMTLAGRKVFIAHGDNMNIDGQPMLKLLNRIFRSRTLKWLFSWGVHPDLALKFGHWWSGKSRKRHNAADEEAVRTGRGGGFNASLTEPLVDYARQYAATHDVDHFVFGHMHFPCECREERLHVVNLGCWEKSPSYAVLDAAGEMRLLKLES</sequence>
<reference evidence="8 9" key="1">
    <citation type="submission" date="2016-10" db="EMBL/GenBank/DDBJ databases">
        <authorList>
            <person name="de Groot N.N."/>
        </authorList>
    </citation>
    <scope>NUCLEOTIDE SEQUENCE [LARGE SCALE GENOMIC DNA]</scope>
    <source>
        <strain evidence="8 9">DSM 25383</strain>
    </source>
</reference>
<accession>A0A1H4E5N5</accession>
<dbReference type="GO" id="GO:0009245">
    <property type="term" value="P:lipid A biosynthetic process"/>
    <property type="evidence" value="ECO:0007669"/>
    <property type="project" value="TreeGrafter"/>
</dbReference>
<dbReference type="GO" id="GO:0016020">
    <property type="term" value="C:membrane"/>
    <property type="evidence" value="ECO:0007669"/>
    <property type="project" value="GOC"/>
</dbReference>
<dbReference type="InterPro" id="IPR029052">
    <property type="entry name" value="Metallo-depent_PP-like"/>
</dbReference>
<dbReference type="PANTHER" id="PTHR34990:SF1">
    <property type="entry name" value="UDP-2,3-DIACYLGLUCOSAMINE HYDROLASE"/>
    <property type="match status" value="1"/>
</dbReference>
<protein>
    <submittedName>
        <fullName evidence="8">UDP-2,3-diacylglucosamine hydrolase</fullName>
    </submittedName>
</protein>
<keyword evidence="5" id="KW-0472">Membrane</keyword>
<keyword evidence="6" id="KW-0464">Manganese</keyword>
<dbReference type="EMBL" id="FNRI01000006">
    <property type="protein sequence ID" value="SEA80147.1"/>
    <property type="molecule type" value="Genomic_DNA"/>
</dbReference>
<evidence type="ECO:0000256" key="1">
    <source>
        <dbReference type="ARBA" id="ARBA00022475"/>
    </source>
</evidence>
<dbReference type="Pfam" id="PF00149">
    <property type="entry name" value="Metallophos"/>
    <property type="match status" value="1"/>
</dbReference>
<dbReference type="PANTHER" id="PTHR34990">
    <property type="entry name" value="UDP-2,3-DIACYLGLUCOSAMINE HYDROLASE-RELATED"/>
    <property type="match status" value="1"/>
</dbReference>
<dbReference type="STRING" id="1033731.SAMN05444145_106190"/>
<evidence type="ECO:0000313" key="9">
    <source>
        <dbReference type="Proteomes" id="UP000183253"/>
    </source>
</evidence>
<dbReference type="AlphaFoldDB" id="A0A1H4E5N5"/>
<dbReference type="InterPro" id="IPR043461">
    <property type="entry name" value="LpxH-like"/>
</dbReference>
<gene>
    <name evidence="8" type="ORF">SAMN05444145_106190</name>
</gene>
<name>A0A1H4E5N5_9BACT</name>
<dbReference type="OrthoDB" id="9802481at2"/>
<keyword evidence="3" id="KW-0479">Metal-binding</keyword>
<dbReference type="InterPro" id="IPR004843">
    <property type="entry name" value="Calcineurin-like_PHP"/>
</dbReference>
<evidence type="ECO:0000259" key="7">
    <source>
        <dbReference type="Pfam" id="PF00149"/>
    </source>
</evidence>
<dbReference type="Proteomes" id="UP000183253">
    <property type="component" value="Unassembled WGS sequence"/>
</dbReference>
<keyword evidence="9" id="KW-1185">Reference proteome</keyword>
<dbReference type="RefSeq" id="WP_010266396.1">
    <property type="nucleotide sequence ID" value="NZ_CAEG01000021.1"/>
</dbReference>
<evidence type="ECO:0000256" key="3">
    <source>
        <dbReference type="ARBA" id="ARBA00022723"/>
    </source>
</evidence>
<keyword evidence="4 8" id="KW-0378">Hydrolase</keyword>
<evidence type="ECO:0000256" key="4">
    <source>
        <dbReference type="ARBA" id="ARBA00022801"/>
    </source>
</evidence>
<evidence type="ECO:0000313" key="8">
    <source>
        <dbReference type="EMBL" id="SEA80147.1"/>
    </source>
</evidence>
<organism evidence="8 9">
    <name type="scientific">Alistipes timonensis JC136</name>
    <dbReference type="NCBI Taxonomy" id="1033731"/>
    <lineage>
        <taxon>Bacteria</taxon>
        <taxon>Pseudomonadati</taxon>
        <taxon>Bacteroidota</taxon>
        <taxon>Bacteroidia</taxon>
        <taxon>Bacteroidales</taxon>
        <taxon>Rikenellaceae</taxon>
        <taxon>Alistipes</taxon>
    </lineage>
</organism>
<dbReference type="GO" id="GO:0008758">
    <property type="term" value="F:UDP-2,3-diacylglucosamine hydrolase activity"/>
    <property type="evidence" value="ECO:0007669"/>
    <property type="project" value="TreeGrafter"/>
</dbReference>
<evidence type="ECO:0000256" key="2">
    <source>
        <dbReference type="ARBA" id="ARBA00022519"/>
    </source>
</evidence>
<dbReference type="Gene3D" id="3.60.21.10">
    <property type="match status" value="1"/>
</dbReference>
<evidence type="ECO:0000256" key="5">
    <source>
        <dbReference type="ARBA" id="ARBA00023136"/>
    </source>
</evidence>
<proteinExistence type="predicted"/>
<keyword evidence="1" id="KW-1003">Cell membrane</keyword>
<dbReference type="SUPFAM" id="SSF56300">
    <property type="entry name" value="Metallo-dependent phosphatases"/>
    <property type="match status" value="1"/>
</dbReference>
<keyword evidence="2" id="KW-0997">Cell inner membrane</keyword>